<dbReference type="InterPro" id="IPR051479">
    <property type="entry name" value="PorB-like"/>
</dbReference>
<feature type="domain" description="Thiamine pyrophosphate enzyme TPP-binding" evidence="2">
    <location>
        <begin position="48"/>
        <end position="214"/>
    </location>
</feature>
<dbReference type="GO" id="GO:0016491">
    <property type="term" value="F:oxidoreductase activity"/>
    <property type="evidence" value="ECO:0007669"/>
    <property type="project" value="UniProtKB-KW"/>
</dbReference>
<sequence>MKSIKELLKEPELFSSGHRACAGCGEVLAVRQVLLASKKPVACAMPTGCLEIVSTIFPHTAWQVPMFHSAFENAAATISGMEAAYRVLKRKGKIDKKIYFIAFGGDGGTYDIGFQALSGAIERRHSFLYICTDNEAYMNTGIQRSSATPQFAHTTTSPKGEKLPGKLQPRKDIMEIVIAHEVPYAAQTTVAFFSDLVKKVEKAQSYEGPTFINILVPCPLGWGHPPSLTIEVSRLAVETNFWPLYEYENGVYRLTYKPSEVKPITEWLKLQSRFAHLFEEKNKHLLEEFQRYVDEKFQKLLKKCEANGK</sequence>
<dbReference type="Pfam" id="PF02775">
    <property type="entry name" value="TPP_enzyme_C"/>
    <property type="match status" value="1"/>
</dbReference>
<dbReference type="CDD" id="cd03376">
    <property type="entry name" value="TPP_PFOR_porB_like"/>
    <property type="match status" value="1"/>
</dbReference>
<evidence type="ECO:0000259" key="2">
    <source>
        <dbReference type="Pfam" id="PF02775"/>
    </source>
</evidence>
<protein>
    <submittedName>
        <fullName evidence="3">Pyruvate ferredoxin oxidoreductase</fullName>
    </submittedName>
</protein>
<reference evidence="3" key="1">
    <citation type="journal article" date="2020" name="mSystems">
        <title>Genome- and Community-Level Interaction Insights into Carbon Utilization and Element Cycling Functions of Hydrothermarchaeota in Hydrothermal Sediment.</title>
        <authorList>
            <person name="Zhou Z."/>
            <person name="Liu Y."/>
            <person name="Xu W."/>
            <person name="Pan J."/>
            <person name="Luo Z.H."/>
            <person name="Li M."/>
        </authorList>
    </citation>
    <scope>NUCLEOTIDE SEQUENCE [LARGE SCALE GENOMIC DNA]</scope>
    <source>
        <strain evidence="3">SpSt-697</strain>
    </source>
</reference>
<dbReference type="AlphaFoldDB" id="A0A7V3ZU87"/>
<name>A0A7V3ZU87_UNCW3</name>
<keyword evidence="1" id="KW-0560">Oxidoreductase</keyword>
<organism evidence="3">
    <name type="scientific">candidate division WOR-3 bacterium</name>
    <dbReference type="NCBI Taxonomy" id="2052148"/>
    <lineage>
        <taxon>Bacteria</taxon>
        <taxon>Bacteria division WOR-3</taxon>
    </lineage>
</organism>
<dbReference type="Gene3D" id="3.40.50.970">
    <property type="match status" value="1"/>
</dbReference>
<keyword evidence="3" id="KW-0670">Pyruvate</keyword>
<evidence type="ECO:0000313" key="3">
    <source>
        <dbReference type="EMBL" id="HGK63025.1"/>
    </source>
</evidence>
<dbReference type="InterPro" id="IPR029061">
    <property type="entry name" value="THDP-binding"/>
</dbReference>
<dbReference type="GO" id="GO:0030976">
    <property type="term" value="F:thiamine pyrophosphate binding"/>
    <property type="evidence" value="ECO:0007669"/>
    <property type="project" value="InterPro"/>
</dbReference>
<proteinExistence type="predicted"/>
<dbReference type="PANTHER" id="PTHR42897">
    <property type="entry name" value="PYRUVATE SYNTHASE SUBUNIT PORB"/>
    <property type="match status" value="1"/>
</dbReference>
<dbReference type="PANTHER" id="PTHR42897:SF2">
    <property type="entry name" value="PYRUVATE SYNTHASE SUBUNIT PORB"/>
    <property type="match status" value="1"/>
</dbReference>
<gene>
    <name evidence="3" type="ORF">ENU74_00260</name>
</gene>
<accession>A0A7V3ZU87</accession>
<dbReference type="EMBL" id="DTDR01000008">
    <property type="protein sequence ID" value="HGK63025.1"/>
    <property type="molecule type" value="Genomic_DNA"/>
</dbReference>
<dbReference type="SUPFAM" id="SSF52518">
    <property type="entry name" value="Thiamin diphosphate-binding fold (THDP-binding)"/>
    <property type="match status" value="1"/>
</dbReference>
<dbReference type="InterPro" id="IPR011766">
    <property type="entry name" value="TPP_enzyme_TPP-bd"/>
</dbReference>
<comment type="caution">
    <text evidence="3">The sequence shown here is derived from an EMBL/GenBank/DDBJ whole genome shotgun (WGS) entry which is preliminary data.</text>
</comment>
<evidence type="ECO:0000256" key="1">
    <source>
        <dbReference type="ARBA" id="ARBA00023002"/>
    </source>
</evidence>